<evidence type="ECO:0000313" key="2">
    <source>
        <dbReference type="Proteomes" id="UP000001950"/>
    </source>
</evidence>
<dbReference type="eggNOG" id="ENOG502QXMX">
    <property type="taxonomic scope" value="Eukaryota"/>
</dbReference>
<dbReference type="OMA" id="KNINCCT"/>
<dbReference type="RefSeq" id="XP_955455.1">
    <property type="nucleotide sequence ID" value="XM_950362.1"/>
</dbReference>
<dbReference type="GeneID" id="3864719"/>
<dbReference type="KEGG" id="tan:TA18145"/>
<accession>Q4UB22</accession>
<gene>
    <name evidence="1" type="ORF">TA18145</name>
</gene>
<evidence type="ECO:0000313" key="1">
    <source>
        <dbReference type="EMBL" id="CAI75979.1"/>
    </source>
</evidence>
<dbReference type="InParanoid" id="Q4UB22"/>
<dbReference type="OrthoDB" id="361193at2759"/>
<keyword evidence="2" id="KW-1185">Reference proteome</keyword>
<dbReference type="Proteomes" id="UP000001950">
    <property type="component" value="Chromosome 3"/>
</dbReference>
<organism evidence="1 2">
    <name type="scientific">Theileria annulata</name>
    <dbReference type="NCBI Taxonomy" id="5874"/>
    <lineage>
        <taxon>Eukaryota</taxon>
        <taxon>Sar</taxon>
        <taxon>Alveolata</taxon>
        <taxon>Apicomplexa</taxon>
        <taxon>Aconoidasida</taxon>
        <taxon>Piroplasmida</taxon>
        <taxon>Theileriidae</taxon>
        <taxon>Theileria</taxon>
    </lineage>
</organism>
<name>Q4UB22_THEAN</name>
<dbReference type="VEuPathDB" id="PiroplasmaDB:TA18145"/>
<dbReference type="EMBL" id="CR940352">
    <property type="protein sequence ID" value="CAI75979.1"/>
    <property type="molecule type" value="Genomic_DNA"/>
</dbReference>
<reference evidence="1 2" key="1">
    <citation type="journal article" date="2005" name="Science">
        <title>Genome of the host-cell transforming parasite Theileria annulata compared with T. parva.</title>
        <authorList>
            <person name="Pain A."/>
            <person name="Renauld H."/>
            <person name="Berriman M."/>
            <person name="Murphy L."/>
            <person name="Yeats C.A."/>
            <person name="Weir W."/>
            <person name="Kerhornou A."/>
            <person name="Aslett M."/>
            <person name="Bishop R."/>
            <person name="Bouchier C."/>
            <person name="Cochet M."/>
            <person name="Coulson R.M.R."/>
            <person name="Cronin A."/>
            <person name="de Villiers E.P."/>
            <person name="Fraser A."/>
            <person name="Fosker N."/>
            <person name="Gardner M."/>
            <person name="Goble A."/>
            <person name="Griffiths-Jones S."/>
            <person name="Harris D.E."/>
            <person name="Katzer F."/>
            <person name="Larke N."/>
            <person name="Lord A."/>
            <person name="Maser P."/>
            <person name="McKellar S."/>
            <person name="Mooney P."/>
            <person name="Morton F."/>
            <person name="Nene V."/>
            <person name="O'Neil S."/>
            <person name="Price C."/>
            <person name="Quail M.A."/>
            <person name="Rabbinowitsch E."/>
            <person name="Rawlings N.D."/>
            <person name="Rutter S."/>
            <person name="Saunders D."/>
            <person name="Seeger K."/>
            <person name="Shah T."/>
            <person name="Squares R."/>
            <person name="Squares S."/>
            <person name="Tivey A."/>
            <person name="Walker A.R."/>
            <person name="Woodward J."/>
            <person name="Dobbelaere D.A.E."/>
            <person name="Langsley G."/>
            <person name="Rajandream M.A."/>
            <person name="McKeever D."/>
            <person name="Shiels B."/>
            <person name="Tait A."/>
            <person name="Barrell B.G."/>
            <person name="Hall N."/>
        </authorList>
    </citation>
    <scope>NUCLEOTIDE SEQUENCE [LARGE SCALE GENOMIC DNA]</scope>
    <source>
        <strain evidence="2">Ankara</strain>
    </source>
</reference>
<sequence>MNVDLYSIVTGTHLTDSNKCSEISNYLLQLLSKDYTEISSTYDKLLNDDESLRNSLHSFVLKSAPIALNNINYTNNSLYHVGNLSKIAFDIKSSNLLSHKSTELEESLTRIVEELTEINSEYPDYKYLNSLLNFLNNFELNDTNLSFLLSINKVLNSNDSIQSELGLYLSNKVRNLLVSVEFELFTSFSNDFDENTKIIELIKKIGLSSVHEISVGFLMNRFDYLNNSFNSCVLKSNVNIQRNVFGDIDVNLSTFVNRVFQEFFDTIIKINSQDKLELDLNLSQLDEELINLSKLLSPLGLSFHHITNFTLTNIINI</sequence>
<dbReference type="AlphaFoldDB" id="Q4UB22"/>
<protein>
    <submittedName>
        <fullName evidence="1">Uncharacterized protein</fullName>
    </submittedName>
</protein>
<proteinExistence type="predicted"/>